<dbReference type="SUPFAM" id="SSF48371">
    <property type="entry name" value="ARM repeat"/>
    <property type="match status" value="1"/>
</dbReference>
<organism evidence="3 4">
    <name type="scientific">Genlisea aurea</name>
    <dbReference type="NCBI Taxonomy" id="192259"/>
    <lineage>
        <taxon>Eukaryota</taxon>
        <taxon>Viridiplantae</taxon>
        <taxon>Streptophyta</taxon>
        <taxon>Embryophyta</taxon>
        <taxon>Tracheophyta</taxon>
        <taxon>Spermatophyta</taxon>
        <taxon>Magnoliopsida</taxon>
        <taxon>eudicotyledons</taxon>
        <taxon>Gunneridae</taxon>
        <taxon>Pentapetalae</taxon>
        <taxon>asterids</taxon>
        <taxon>lamiids</taxon>
        <taxon>Lamiales</taxon>
        <taxon>Lentibulariaceae</taxon>
        <taxon>Genlisea</taxon>
    </lineage>
</organism>
<feature type="domain" description="RRP12 N-terminal HEAT" evidence="2">
    <location>
        <begin position="6"/>
        <end position="274"/>
    </location>
</feature>
<dbReference type="PANTHER" id="PTHR48445:SF1">
    <property type="entry name" value="OS02G0782100 PROTEIN"/>
    <property type="match status" value="1"/>
</dbReference>
<sequence>MEVVQPPSAEPGDEFCSSLLSRFGKSDEEHHQHVCSAVKSMYLELKDQNLALSPVAYFGATCSALDRLCSVAESSGNIIDALIFILSMVIDRLPPVILIRKNAYLSELLIRVLCAKSVGANGIIPGIKIASRLLSVNQSVIFEDVSQLYCFIIGCIADDRAKVRKQSHLCLCDMLKKNVQSSVNDPVSEAITNAFEKYLLLAGGSNSTAPDGKNLAQGILYILDALKICLPYMSSKSLLNILTYFKTLLQIRHPLVTRRIIDGLYALCFHSEGEIPSDLLLNLLCSLAELVISEESSADSMTFIAHLFDVGMKRVLSSNKKLCALKLPIVFKALKAILHSGHEGPLVAAVATFKSLIDSCIDESLITQGVNNVKDTASSTTGRIVPTVIEKVCETIESLLDYHYETVWNMSFEIVSTMFDKLGRSSFYLLQGTLKNLADMQKLPERDSVFRKQLHECIGVALAAMGPEHFLCLLPLNLDALDIDDANLWLFHILKQYTVCAHLSFFTKSILPMALRLKRRSAELNLEGKLHLSRYTDGIVYSLWSLLPSFCNYSLDTAESFKGLEATLCTALKEEPDLRGVICSSLQILVQQNKKVLEGKVVPPAEIGILEKRGVAMYDSHVALANLAALKSSAPALLQVLKELYLYSSNDSTKMLLVIPEL</sequence>
<proteinExistence type="predicted"/>
<protein>
    <submittedName>
        <fullName evidence="3">Uncharacterized protein</fullName>
    </submittedName>
</protein>
<dbReference type="PANTHER" id="PTHR48445">
    <property type="entry name" value="OS02G0782100 PROTEIN"/>
    <property type="match status" value="1"/>
</dbReference>
<dbReference type="Pfam" id="PF08161">
    <property type="entry name" value="RRP12_HEAT"/>
    <property type="match status" value="1"/>
</dbReference>
<evidence type="ECO:0000313" key="3">
    <source>
        <dbReference type="EMBL" id="EPS65690.1"/>
    </source>
</evidence>
<dbReference type="InterPro" id="IPR057860">
    <property type="entry name" value="HEAT_RRP12_N"/>
</dbReference>
<dbReference type="InterPro" id="IPR012978">
    <property type="entry name" value="HEAT_RRP12"/>
</dbReference>
<evidence type="ECO:0000259" key="1">
    <source>
        <dbReference type="Pfam" id="PF08161"/>
    </source>
</evidence>
<dbReference type="Proteomes" id="UP000015453">
    <property type="component" value="Unassembled WGS sequence"/>
</dbReference>
<dbReference type="AlphaFoldDB" id="S8CFL7"/>
<dbReference type="OrthoDB" id="2192888at2759"/>
<keyword evidence="4" id="KW-1185">Reference proteome</keyword>
<dbReference type="InterPro" id="IPR016024">
    <property type="entry name" value="ARM-type_fold"/>
</dbReference>
<feature type="domain" description="RRP12 HEAT" evidence="1">
    <location>
        <begin position="346"/>
        <end position="645"/>
    </location>
</feature>
<comment type="caution">
    <text evidence="3">The sequence shown here is derived from an EMBL/GenBank/DDBJ whole genome shotgun (WGS) entry which is preliminary data.</text>
</comment>
<dbReference type="EMBL" id="AUSU01004097">
    <property type="protein sequence ID" value="EPS65690.1"/>
    <property type="molecule type" value="Genomic_DNA"/>
</dbReference>
<evidence type="ECO:0000313" key="4">
    <source>
        <dbReference type="Proteomes" id="UP000015453"/>
    </source>
</evidence>
<reference evidence="3 4" key="1">
    <citation type="journal article" date="2013" name="BMC Genomics">
        <title>The miniature genome of a carnivorous plant Genlisea aurea contains a low number of genes and short non-coding sequences.</title>
        <authorList>
            <person name="Leushkin E.V."/>
            <person name="Sutormin R.A."/>
            <person name="Nabieva E.R."/>
            <person name="Penin A.A."/>
            <person name="Kondrashov A.S."/>
            <person name="Logacheva M.D."/>
        </authorList>
    </citation>
    <scope>NUCLEOTIDE SEQUENCE [LARGE SCALE GENOMIC DNA]</scope>
</reference>
<gene>
    <name evidence="3" type="ORF">M569_09087</name>
</gene>
<accession>S8CFL7</accession>
<dbReference type="Pfam" id="PF25772">
    <property type="entry name" value="HEAT_RRP12_N"/>
    <property type="match status" value="1"/>
</dbReference>
<name>S8CFL7_9LAMI</name>
<evidence type="ECO:0000259" key="2">
    <source>
        <dbReference type="Pfam" id="PF25772"/>
    </source>
</evidence>